<evidence type="ECO:0000259" key="6">
    <source>
        <dbReference type="Pfam" id="PF13476"/>
    </source>
</evidence>
<evidence type="ECO:0000313" key="8">
    <source>
        <dbReference type="Proteomes" id="UP001376459"/>
    </source>
</evidence>
<keyword evidence="4" id="KW-0175">Coiled coil</keyword>
<evidence type="ECO:0000256" key="2">
    <source>
        <dbReference type="ARBA" id="ARBA00011322"/>
    </source>
</evidence>
<feature type="domain" description="Rad50/SbcC-type AAA" evidence="6">
    <location>
        <begin position="2"/>
        <end position="152"/>
    </location>
</feature>
<dbReference type="EMBL" id="JBBKAK010000002">
    <property type="protein sequence ID" value="MEJ8673040.1"/>
    <property type="molecule type" value="Genomic_DNA"/>
</dbReference>
<comment type="caution">
    <text evidence="7">The sequence shown here is derived from an EMBL/GenBank/DDBJ whole genome shotgun (WGS) entry which is preliminary data.</text>
</comment>
<comment type="similarity">
    <text evidence="1">Belongs to the SMC family. SbcC subfamily.</text>
</comment>
<dbReference type="PANTHER" id="PTHR32114:SF2">
    <property type="entry name" value="ABC TRANSPORTER ABCH.3"/>
    <property type="match status" value="1"/>
</dbReference>
<dbReference type="Pfam" id="PF13476">
    <property type="entry name" value="AAA_23"/>
    <property type="match status" value="1"/>
</dbReference>
<dbReference type="Gene3D" id="3.40.50.300">
    <property type="entry name" value="P-loop containing nucleotide triphosphate hydrolases"/>
    <property type="match status" value="1"/>
</dbReference>
<organism evidence="7 8">
    <name type="scientific">Streptomyces machairae</name>
    <dbReference type="NCBI Taxonomy" id="3134109"/>
    <lineage>
        <taxon>Bacteria</taxon>
        <taxon>Bacillati</taxon>
        <taxon>Actinomycetota</taxon>
        <taxon>Actinomycetes</taxon>
        <taxon>Kitasatosporales</taxon>
        <taxon>Streptomycetaceae</taxon>
        <taxon>Streptomyces</taxon>
    </lineage>
</organism>
<proteinExistence type="inferred from homology"/>
<reference evidence="7 8" key="1">
    <citation type="submission" date="2024-03" db="EMBL/GenBank/DDBJ databases">
        <title>Novel Streptomyces species of biotechnological and ecological value are a feature of Machair soil.</title>
        <authorList>
            <person name="Prole J.R."/>
            <person name="Goodfellow M."/>
            <person name="Allenby N."/>
            <person name="Ward A.C."/>
        </authorList>
    </citation>
    <scope>NUCLEOTIDE SEQUENCE [LARGE SCALE GENOMIC DNA]</scope>
    <source>
        <strain evidence="7 8">MS1.AVA.1</strain>
    </source>
</reference>
<feature type="region of interest" description="Disordered" evidence="5">
    <location>
        <begin position="466"/>
        <end position="494"/>
    </location>
</feature>
<dbReference type="InterPro" id="IPR027417">
    <property type="entry name" value="P-loop_NTPase"/>
</dbReference>
<feature type="coiled-coil region" evidence="4">
    <location>
        <begin position="402"/>
        <end position="443"/>
    </location>
</feature>
<dbReference type="InterPro" id="IPR038729">
    <property type="entry name" value="Rad50/SbcC_AAA"/>
</dbReference>
<name>A0ABU8UVU5_9ACTN</name>
<sequence length="494" mass="53339">MRSYPGTCTIDFTGKRRFAILGRTGAGKSTLLEGFTFGLYGASSWSSKPEEAYELISTGSPSMHVTFEFSVNGRPWRVRRTLYANRKKPQAVLESMAEGGADLRVDNMRAVTDAVTQLIGLDWKGFVSTVLLPQGKFDNLLKANRGDRADILRHVFGINELERVRKHAGVRLERLSAGILDARSARADLLRDPHAVATQAALDVERTRGIAASRRERLAALRAAQGRAVAHKHRKAALDKAARLLRERSVPNAAVTLATLAKVKTEIDGEAAAQEAAGRDLSLKLEVAQAALEAATQAGDTVRSLSGAVTVLSGLPGRTAGLDALMQRLEQEQLQHGEHEQEHTQAQQELAEHEQRLAVLVEEADLAQHAVTQARAHTDQIQEAVRGPLQEATAAAAHLQSANTALATVEEQRGRVDKLEAELRQLRGAREEAEDALAAVQRGEAAHTAGSALAPGDACPVCVRPLPDDFTPPPPWTARHLAKPEVGSPNPRKP</sequence>
<evidence type="ECO:0000256" key="1">
    <source>
        <dbReference type="ARBA" id="ARBA00006930"/>
    </source>
</evidence>
<feature type="coiled-coil region" evidence="4">
    <location>
        <begin position="322"/>
        <end position="370"/>
    </location>
</feature>
<evidence type="ECO:0000256" key="3">
    <source>
        <dbReference type="ARBA" id="ARBA00013368"/>
    </source>
</evidence>
<dbReference type="SUPFAM" id="SSF52540">
    <property type="entry name" value="P-loop containing nucleoside triphosphate hydrolases"/>
    <property type="match status" value="1"/>
</dbReference>
<accession>A0ABU8UVU5</accession>
<evidence type="ECO:0000256" key="4">
    <source>
        <dbReference type="SAM" id="Coils"/>
    </source>
</evidence>
<evidence type="ECO:0000313" key="7">
    <source>
        <dbReference type="EMBL" id="MEJ8673040.1"/>
    </source>
</evidence>
<evidence type="ECO:0000256" key="5">
    <source>
        <dbReference type="SAM" id="MobiDB-lite"/>
    </source>
</evidence>
<dbReference type="PANTHER" id="PTHR32114">
    <property type="entry name" value="ABC TRANSPORTER ABCH.3"/>
    <property type="match status" value="1"/>
</dbReference>
<protein>
    <recommendedName>
        <fullName evidence="3">Nuclease SbcCD subunit C</fullName>
    </recommendedName>
</protein>
<comment type="subunit">
    <text evidence="2">Heterodimer of SbcC and SbcD.</text>
</comment>
<gene>
    <name evidence="7" type="ORF">WKI71_45520</name>
</gene>
<keyword evidence="8" id="KW-1185">Reference proteome</keyword>
<dbReference type="Proteomes" id="UP001376459">
    <property type="component" value="Unassembled WGS sequence"/>
</dbReference>